<evidence type="ECO:0000256" key="12">
    <source>
        <dbReference type="ARBA" id="ARBA00022842"/>
    </source>
</evidence>
<accession>A0A0G2FNY5</accession>
<evidence type="ECO:0000256" key="6">
    <source>
        <dbReference type="ARBA" id="ARBA00017659"/>
    </source>
</evidence>
<keyword evidence="8 20" id="KW-0808">Transferase</keyword>
<dbReference type="GO" id="GO:0043541">
    <property type="term" value="C:UDP-N-acetylglucosamine transferase complex"/>
    <property type="evidence" value="ECO:0007669"/>
    <property type="project" value="EnsemblFungi"/>
</dbReference>
<evidence type="ECO:0000256" key="1">
    <source>
        <dbReference type="ARBA" id="ARBA00001946"/>
    </source>
</evidence>
<evidence type="ECO:0000256" key="18">
    <source>
        <dbReference type="ARBA" id="ARBA00045078"/>
    </source>
</evidence>
<evidence type="ECO:0000256" key="3">
    <source>
        <dbReference type="ARBA" id="ARBA00004922"/>
    </source>
</evidence>
<keyword evidence="11" id="KW-0256">Endoplasmic reticulum</keyword>
<evidence type="ECO:0000256" key="4">
    <source>
        <dbReference type="ARBA" id="ARBA00009317"/>
    </source>
</evidence>
<dbReference type="UniPathway" id="UPA00378"/>
<evidence type="ECO:0000256" key="17">
    <source>
        <dbReference type="ARBA" id="ARBA00044717"/>
    </source>
</evidence>
<dbReference type="GO" id="GO:0006488">
    <property type="term" value="P:dolichol-linked oligosaccharide biosynthetic process"/>
    <property type="evidence" value="ECO:0007669"/>
    <property type="project" value="EnsemblFungi"/>
</dbReference>
<comment type="catalytic activity">
    <reaction evidence="18">
        <text>a di-trans,poly-cis-dolichyl phosphate + UDP-N-acetyl-alpha-D-glucosamine = an N-acetyl-alpha-D-glucosaminyl-diphospho-di-trans,poly-cis-dolichol + UMP</text>
        <dbReference type="Rhea" id="RHEA:13289"/>
        <dbReference type="Rhea" id="RHEA-COMP:19498"/>
        <dbReference type="Rhea" id="RHEA-COMP:19507"/>
        <dbReference type="ChEBI" id="CHEBI:57683"/>
        <dbReference type="ChEBI" id="CHEBI:57705"/>
        <dbReference type="ChEBI" id="CHEBI:57865"/>
        <dbReference type="ChEBI" id="CHEBI:58427"/>
        <dbReference type="EC" id="2.7.8.15"/>
    </reaction>
    <physiologicalReaction direction="left-to-right" evidence="18">
        <dbReference type="Rhea" id="RHEA:13290"/>
    </physiologicalReaction>
</comment>
<dbReference type="EMBL" id="LCUC01000140">
    <property type="protein sequence ID" value="KKY36042.1"/>
    <property type="molecule type" value="Genomic_DNA"/>
</dbReference>
<evidence type="ECO:0000313" key="21">
    <source>
        <dbReference type="Proteomes" id="UP000034680"/>
    </source>
</evidence>
<dbReference type="GO" id="GO:0016757">
    <property type="term" value="F:glycosyltransferase activity"/>
    <property type="evidence" value="ECO:0007669"/>
    <property type="project" value="UniProtKB-KW"/>
</dbReference>
<evidence type="ECO:0000256" key="10">
    <source>
        <dbReference type="ARBA" id="ARBA00022723"/>
    </source>
</evidence>
<name>A0A0G2FNY5_9PEZI</name>
<evidence type="ECO:0000313" key="20">
    <source>
        <dbReference type="EMBL" id="KKY36042.1"/>
    </source>
</evidence>
<dbReference type="InterPro" id="IPR033895">
    <property type="entry name" value="GPT"/>
</dbReference>
<feature type="transmembrane region" description="Helical" evidence="19">
    <location>
        <begin position="142"/>
        <end position="161"/>
    </location>
</feature>
<dbReference type="CDD" id="cd06855">
    <property type="entry name" value="GT_GPT_euk"/>
    <property type="match status" value="1"/>
</dbReference>
<keyword evidence="10" id="KW-0479">Metal-binding</keyword>
<feature type="transmembrane region" description="Helical" evidence="19">
    <location>
        <begin position="38"/>
        <end position="60"/>
    </location>
</feature>
<evidence type="ECO:0000256" key="13">
    <source>
        <dbReference type="ARBA" id="ARBA00022989"/>
    </source>
</evidence>
<feature type="transmembrane region" description="Helical" evidence="19">
    <location>
        <begin position="274"/>
        <end position="293"/>
    </location>
</feature>
<feature type="transmembrane region" description="Helical" evidence="19">
    <location>
        <begin position="305"/>
        <end position="323"/>
    </location>
</feature>
<dbReference type="GO" id="GO:0009060">
    <property type="term" value="P:aerobic respiration"/>
    <property type="evidence" value="ECO:0007669"/>
    <property type="project" value="EnsemblFungi"/>
</dbReference>
<feature type="transmembrane region" description="Helical" evidence="19">
    <location>
        <begin position="173"/>
        <end position="197"/>
    </location>
</feature>
<comment type="pathway">
    <text evidence="3">Protein modification; protein glycosylation.</text>
</comment>
<evidence type="ECO:0000256" key="5">
    <source>
        <dbReference type="ARBA" id="ARBA00013225"/>
    </source>
</evidence>
<dbReference type="STRING" id="1214573.A0A0G2FNY5"/>
<keyword evidence="9 19" id="KW-0812">Transmembrane</keyword>
<evidence type="ECO:0000256" key="16">
    <source>
        <dbReference type="ARBA" id="ARBA00033238"/>
    </source>
</evidence>
<keyword evidence="7" id="KW-0328">Glycosyltransferase</keyword>
<organism evidence="20 21">
    <name type="scientific">Diaporthe ampelina</name>
    <dbReference type="NCBI Taxonomy" id="1214573"/>
    <lineage>
        <taxon>Eukaryota</taxon>
        <taxon>Fungi</taxon>
        <taxon>Dikarya</taxon>
        <taxon>Ascomycota</taxon>
        <taxon>Pezizomycotina</taxon>
        <taxon>Sordariomycetes</taxon>
        <taxon>Sordariomycetidae</taxon>
        <taxon>Diaporthales</taxon>
        <taxon>Diaporthaceae</taxon>
        <taxon>Diaporthe</taxon>
    </lineage>
</organism>
<evidence type="ECO:0000256" key="9">
    <source>
        <dbReference type="ARBA" id="ARBA00022692"/>
    </source>
</evidence>
<evidence type="ECO:0000256" key="8">
    <source>
        <dbReference type="ARBA" id="ARBA00022679"/>
    </source>
</evidence>
<keyword evidence="13 19" id="KW-1133">Transmembrane helix</keyword>
<keyword evidence="21" id="KW-1185">Reference proteome</keyword>
<comment type="similarity">
    <text evidence="4">Belongs to the glycosyltransferase 4 family.</text>
</comment>
<dbReference type="InterPro" id="IPR000715">
    <property type="entry name" value="Glycosyl_transferase_4"/>
</dbReference>
<dbReference type="AlphaFoldDB" id="A0A0G2FNY5"/>
<evidence type="ECO:0000256" key="7">
    <source>
        <dbReference type="ARBA" id="ARBA00022676"/>
    </source>
</evidence>
<dbReference type="EC" id="2.7.8.15" evidence="5"/>
<evidence type="ECO:0000256" key="14">
    <source>
        <dbReference type="ARBA" id="ARBA00023136"/>
    </source>
</evidence>
<dbReference type="PANTHER" id="PTHR10571:SF0">
    <property type="entry name" value="UDP-N-ACETYLGLUCOSAMINE--DOLICHYL-PHOSPHATE N-ACETYLGLUCOSAMINEPHOSPHOTRANSFERASE"/>
    <property type="match status" value="1"/>
</dbReference>
<dbReference type="OrthoDB" id="10262326at2759"/>
<dbReference type="GO" id="GO:0003975">
    <property type="term" value="F:UDP-N-acetylglucosamine-dolichyl-phosphate N-acetylglucosaminephosphotransferase activity"/>
    <property type="evidence" value="ECO:0007669"/>
    <property type="project" value="UniProtKB-EC"/>
</dbReference>
<feature type="transmembrane region" description="Helical" evidence="19">
    <location>
        <begin position="81"/>
        <end position="103"/>
    </location>
</feature>
<dbReference type="PANTHER" id="PTHR10571">
    <property type="entry name" value="UDP-N-ACETYLGLUCOSAMINE--DOLICHYL-PHOSPHATE N-ACETYLGLUCOSAMINEPHOSPHOTRANSFERASE"/>
    <property type="match status" value="1"/>
</dbReference>
<keyword evidence="14 19" id="KW-0472">Membrane</keyword>
<gene>
    <name evidence="20" type="ORF">UCDDA912_g04006</name>
</gene>
<evidence type="ECO:0000256" key="15">
    <source>
        <dbReference type="ARBA" id="ARBA00029567"/>
    </source>
</evidence>
<dbReference type="GO" id="GO:0046872">
    <property type="term" value="F:metal ion binding"/>
    <property type="evidence" value="ECO:0007669"/>
    <property type="project" value="UniProtKB-KW"/>
</dbReference>
<evidence type="ECO:0000256" key="2">
    <source>
        <dbReference type="ARBA" id="ARBA00004477"/>
    </source>
</evidence>
<dbReference type="Pfam" id="PF00953">
    <property type="entry name" value="Glycos_transf_4"/>
    <property type="match status" value="1"/>
</dbReference>
<protein>
    <recommendedName>
        <fullName evidence="6">UDP-N-acetylglucosamine--dolichyl-phosphate N-acetylglucosaminephosphotransferase</fullName>
        <ecNumber evidence="5">2.7.8.15</ecNumber>
    </recommendedName>
    <alternativeName>
        <fullName evidence="15">GlcNAc-1-P transferase</fullName>
    </alternativeName>
    <alternativeName>
        <fullName evidence="16">N-acetylglucosamine-1-phosphate transferase</fullName>
    </alternativeName>
</protein>
<comment type="cofactor">
    <cofactor evidence="1">
        <name>Mg(2+)</name>
        <dbReference type="ChEBI" id="CHEBI:18420"/>
    </cofactor>
</comment>
<keyword evidence="12" id="KW-0460">Magnesium</keyword>
<comment type="caution">
    <text evidence="20">The sequence shown here is derived from an EMBL/GenBank/DDBJ whole genome shotgun (WGS) entry which is preliminary data.</text>
</comment>
<dbReference type="Proteomes" id="UP000034680">
    <property type="component" value="Unassembled WGS sequence"/>
</dbReference>
<proteinExistence type="inferred from homology"/>
<reference evidence="20 21" key="2">
    <citation type="submission" date="2015-05" db="EMBL/GenBank/DDBJ databases">
        <authorList>
            <person name="Morales-Cruz A."/>
            <person name="Amrine K.C."/>
            <person name="Cantu D."/>
        </authorList>
    </citation>
    <scope>NUCLEOTIDE SEQUENCE [LARGE SCALE GENOMIC DNA]</scope>
    <source>
        <strain evidence="20">DA912</strain>
    </source>
</reference>
<reference evidence="20 21" key="1">
    <citation type="submission" date="2015-05" db="EMBL/GenBank/DDBJ databases">
        <title>Distinctive expansion of gene families associated with plant cell wall degradation and secondary metabolism in the genomes of grapevine trunk pathogens.</title>
        <authorList>
            <person name="Lawrence D.P."/>
            <person name="Travadon R."/>
            <person name="Rolshausen P.E."/>
            <person name="Baumgartner K."/>
        </authorList>
    </citation>
    <scope>NUCLEOTIDE SEQUENCE [LARGE SCALE GENOMIC DNA]</scope>
    <source>
        <strain evidence="20">DA912</strain>
    </source>
</reference>
<sequence>MATTTPQLTRTETVSLAALSAACGTVLANTVRGEGEPLIASLALSGMAYAAAYAMIRWLGPTFVKAGLKGVDMSKTNRREIPECAGAICAVVYLLAIIVFAPFPFYKDIVAATSGGGNRDVVLHAEHVHEGRFLHKFPHSKLASFLSAILSLQAITILGIGDDLFDIRWRHKFFIPAFASIPLLIVYFVDFGVTSIVLPIPLQSLVGKELIDLGVFYYIYMAACAIFCPNSINILAGINGIEVMQSIVIALLLVLNDALYLTTEYPHPAVDSHLFSLYFLLPFLGVSLALFAHNKYPARVFVGDTYCYFAGMVFVVVSVLGHFSKTLMLLLIPQVGNFLYSAPQLFHIVPCPRHRLPRFNSRTGLLEPSVTPWTAERQPSRPVAAAIRLLEQLRLLKVVTRVDKETGEERFEETSNLTILNLWLVWRGPLREDRLAWELTAFQVACGLFGLFVRHKLALLVFKEDNWGVAV</sequence>
<feature type="transmembrane region" description="Helical" evidence="19">
    <location>
        <begin position="243"/>
        <end position="262"/>
    </location>
</feature>
<evidence type="ECO:0000256" key="11">
    <source>
        <dbReference type="ARBA" id="ARBA00022824"/>
    </source>
</evidence>
<evidence type="ECO:0000256" key="19">
    <source>
        <dbReference type="SAM" id="Phobius"/>
    </source>
</evidence>
<comment type="subcellular location">
    <subcellularLocation>
        <location evidence="2">Endoplasmic reticulum membrane</location>
        <topology evidence="2">Multi-pass membrane protein</topology>
    </subcellularLocation>
</comment>
<comment type="function">
    <text evidence="17">UDP-N-acetylglucosamine--dolichyl-phosphate N-acetylglucosaminephosphotransferase that operates in the biosynthetic pathway of dolichol-linked oligosaccharides, the glycan precursors employed in protein asparagine (N)-glycosylation. The assembly of dolichol-linked oligosaccharides begins on the cytosolic side of the endoplasmic reticulum membrane and finishes in its lumen. The sequential addition of sugars to dolichol pyrophosphate produces dolichol-linked oligosaccharides containing fourteen sugars, including two GlcNAcs, nine mannoses and three glucoses. Once assembled, the oligosaccharide is transferred from the lipid to nascent proteins by oligosaccharyltransferases. Catalyzes the initial step of dolichol-linked oligosaccharide biosynthesis, transfering GlcNAc-1-P from cytosolic UDP-GlcNAc onto the carrier lipid dolichyl phosphate (P-dolichol), yielding GlcNAc-P-P-dolichol embedded in the cytoplasmic leaflet of the endoplasmic reticulum membrane.</text>
</comment>